<dbReference type="RefSeq" id="WP_193498916.1">
    <property type="nucleotide sequence ID" value="NZ_CP063169.1"/>
</dbReference>
<reference evidence="3 4" key="1">
    <citation type="submission" date="2020-10" db="EMBL/GenBank/DDBJ databases">
        <title>Haloactinobacterium sp. RN3S43, a bacterium isolated from saline soil.</title>
        <authorList>
            <person name="Sun J.-Q."/>
        </authorList>
    </citation>
    <scope>NUCLEOTIDE SEQUENCE [LARGE SCALE GENOMIC DNA]</scope>
    <source>
        <strain evidence="3 4">RN3S43</strain>
    </source>
</reference>
<keyword evidence="4" id="KW-1185">Reference proteome</keyword>
<feature type="compositionally biased region" description="Basic and acidic residues" evidence="1">
    <location>
        <begin position="1"/>
        <end position="14"/>
    </location>
</feature>
<protein>
    <recommendedName>
        <fullName evidence="2">DUF6318 domain-containing protein</fullName>
    </recommendedName>
</protein>
<evidence type="ECO:0000313" key="3">
    <source>
        <dbReference type="EMBL" id="QOR72276.1"/>
    </source>
</evidence>
<accession>A0A7M1SXG1</accession>
<gene>
    <name evidence="3" type="ORF">IM660_08625</name>
</gene>
<evidence type="ECO:0000259" key="2">
    <source>
        <dbReference type="Pfam" id="PF19843"/>
    </source>
</evidence>
<dbReference type="AlphaFoldDB" id="A0A7M1SXG1"/>
<evidence type="ECO:0000313" key="4">
    <source>
        <dbReference type="Proteomes" id="UP000593758"/>
    </source>
</evidence>
<evidence type="ECO:0000256" key="1">
    <source>
        <dbReference type="SAM" id="MobiDB-lite"/>
    </source>
</evidence>
<dbReference type="KEGG" id="halt:IM660_08625"/>
<dbReference type="EMBL" id="CP063169">
    <property type="protein sequence ID" value="QOR72276.1"/>
    <property type="molecule type" value="Genomic_DNA"/>
</dbReference>
<dbReference type="Proteomes" id="UP000593758">
    <property type="component" value="Chromosome"/>
</dbReference>
<feature type="domain" description="DUF6318" evidence="2">
    <location>
        <begin position="12"/>
        <end position="145"/>
    </location>
</feature>
<organism evidence="3 4">
    <name type="scientific">Ruania alkalisoli</name>
    <dbReference type="NCBI Taxonomy" id="2779775"/>
    <lineage>
        <taxon>Bacteria</taxon>
        <taxon>Bacillati</taxon>
        <taxon>Actinomycetota</taxon>
        <taxon>Actinomycetes</taxon>
        <taxon>Micrococcales</taxon>
        <taxon>Ruaniaceae</taxon>
        <taxon>Ruania</taxon>
    </lineage>
</organism>
<name>A0A7M1SXG1_9MICO</name>
<dbReference type="InterPro" id="IPR046281">
    <property type="entry name" value="DUF6318"/>
</dbReference>
<sequence length="153" mass="16640">MEPTDERPEVDPPERPVAMGEESVEGAIAAAEYFIELQEYVFATGSLEQWEQLSDDGCGFCVNVSEQIESHFADGGHIEGGEVEVYSRDGGGPYENGTYIAELGVRIASSEFVASDGTSMSYPGDDEPEFVFSMLWRDDAWIVLGAVAGQEPE</sequence>
<proteinExistence type="predicted"/>
<feature type="region of interest" description="Disordered" evidence="1">
    <location>
        <begin position="1"/>
        <end position="20"/>
    </location>
</feature>
<dbReference type="Pfam" id="PF19843">
    <property type="entry name" value="DUF6318"/>
    <property type="match status" value="1"/>
</dbReference>